<dbReference type="InterPro" id="IPR007404">
    <property type="entry name" value="YdjM-like"/>
</dbReference>
<dbReference type="PANTHER" id="PTHR35531:SF1">
    <property type="entry name" value="INNER MEMBRANE PROTEIN YBCI-RELATED"/>
    <property type="match status" value="1"/>
</dbReference>
<feature type="transmembrane region" description="Helical" evidence="1">
    <location>
        <begin position="94"/>
        <end position="120"/>
    </location>
</feature>
<reference evidence="2 3" key="1">
    <citation type="submission" date="2019-07" db="EMBL/GenBank/DDBJ databases">
        <authorList>
            <person name="Park Y.J."/>
            <person name="Jeong S.E."/>
            <person name="Jung H.S."/>
        </authorList>
    </citation>
    <scope>NUCLEOTIDE SEQUENCE [LARGE SCALE GENOMIC DNA]</scope>
    <source>
        <strain evidence="3">P16(2019)</strain>
    </source>
</reference>
<evidence type="ECO:0000313" key="3">
    <source>
        <dbReference type="Proteomes" id="UP000318521"/>
    </source>
</evidence>
<name>A0A553ZYN8_9BACI</name>
<dbReference type="Proteomes" id="UP000318521">
    <property type="component" value="Unassembled WGS sequence"/>
</dbReference>
<keyword evidence="2" id="KW-0378">Hydrolase</keyword>
<dbReference type="AlphaFoldDB" id="A0A553ZYN8"/>
<protein>
    <submittedName>
        <fullName evidence="2">Metal-dependent hydrolase</fullName>
    </submittedName>
</protein>
<dbReference type="RefSeq" id="WP_143848451.1">
    <property type="nucleotide sequence ID" value="NZ_VLXZ01000005.1"/>
</dbReference>
<dbReference type="GO" id="GO:0016787">
    <property type="term" value="F:hydrolase activity"/>
    <property type="evidence" value="ECO:0007669"/>
    <property type="project" value="UniProtKB-KW"/>
</dbReference>
<dbReference type="Pfam" id="PF04307">
    <property type="entry name" value="YdjM"/>
    <property type="match status" value="1"/>
</dbReference>
<organism evidence="2 3">
    <name type="scientific">Alkalicoccobacillus porphyridii</name>
    <dbReference type="NCBI Taxonomy" id="2597270"/>
    <lineage>
        <taxon>Bacteria</taxon>
        <taxon>Bacillati</taxon>
        <taxon>Bacillota</taxon>
        <taxon>Bacilli</taxon>
        <taxon>Bacillales</taxon>
        <taxon>Bacillaceae</taxon>
        <taxon>Alkalicoccobacillus</taxon>
    </lineage>
</organism>
<dbReference type="PANTHER" id="PTHR35531">
    <property type="entry name" value="INNER MEMBRANE PROTEIN YBCI-RELATED"/>
    <property type="match status" value="1"/>
</dbReference>
<keyword evidence="1" id="KW-0472">Membrane</keyword>
<gene>
    <name evidence="2" type="ORF">FN960_09320</name>
</gene>
<evidence type="ECO:0000256" key="1">
    <source>
        <dbReference type="SAM" id="Phobius"/>
    </source>
</evidence>
<evidence type="ECO:0000313" key="2">
    <source>
        <dbReference type="EMBL" id="TSB46554.1"/>
    </source>
</evidence>
<keyword evidence="1" id="KW-0812">Transmembrane</keyword>
<accession>A0A553ZYN8</accession>
<feature type="transmembrane region" description="Helical" evidence="1">
    <location>
        <begin position="69"/>
        <end position="88"/>
    </location>
</feature>
<dbReference type="OrthoDB" id="5459053at2"/>
<keyword evidence="3" id="KW-1185">Reference proteome</keyword>
<feature type="transmembrane region" description="Helical" evidence="1">
    <location>
        <begin position="29"/>
        <end position="48"/>
    </location>
</feature>
<proteinExistence type="predicted"/>
<keyword evidence="1" id="KW-1133">Transmembrane helix</keyword>
<feature type="transmembrane region" description="Helical" evidence="1">
    <location>
        <begin position="141"/>
        <end position="161"/>
    </location>
</feature>
<comment type="caution">
    <text evidence="2">The sequence shown here is derived from an EMBL/GenBank/DDBJ whole genome shotgun (WGS) entry which is preliminary data.</text>
</comment>
<dbReference type="EMBL" id="VLXZ01000005">
    <property type="protein sequence ID" value="TSB46554.1"/>
    <property type="molecule type" value="Genomic_DNA"/>
</dbReference>
<sequence length="162" mass="18033">MNGKTHLMGGLAACAAVESFTAGSEWSPLFYVGGMIGAFLPDICHVHSTIGRKLPILSRVISFLVGHRTFTHSLLFLVLIYFIVTFIAPEGTNLVIGLLTGMISHIILDMATVRGVKLFFPFPLRVRLPIYIRTGGRFEGFVQVGLLIWLVVWGYQFIHVWL</sequence>